<gene>
    <name evidence="1" type="ORF">Ato02nite_078970</name>
</gene>
<keyword evidence="2" id="KW-1185">Reference proteome</keyword>
<dbReference type="AlphaFoldDB" id="A0A920BP28"/>
<comment type="caution">
    <text evidence="1">The sequence shown here is derived from an EMBL/GenBank/DDBJ whole genome shotgun (WGS) entry which is preliminary data.</text>
</comment>
<dbReference type="Proteomes" id="UP000677082">
    <property type="component" value="Unassembled WGS sequence"/>
</dbReference>
<dbReference type="EMBL" id="BOQN01000107">
    <property type="protein sequence ID" value="GIM96104.1"/>
    <property type="molecule type" value="Genomic_DNA"/>
</dbReference>
<accession>A0A920BP28</accession>
<dbReference type="RefSeq" id="WP_213011794.1">
    <property type="nucleotide sequence ID" value="NZ_BOQN01000107.1"/>
</dbReference>
<name>A0A920BP28_9ACTN</name>
<evidence type="ECO:0000313" key="1">
    <source>
        <dbReference type="EMBL" id="GIM96104.1"/>
    </source>
</evidence>
<sequence>MATSGALTKQAFDFAAKLTELLNSTVTDNVRLAAVFSEEVNRVHLGYRLSKHNLVSRQYFPLRQRDNNPRLYMQVSAQCVLDPEKQYLTMHQSVFALAFDEDGEREFCHFDYERDKGDGYPESHFQINADSEFMQDYLSKCKEAEPPLRSVERDEEGRRVRGPRIIGKIHFPSGSRRFRTSLEDIVEFLVGEKIVPDLTMDQQNFLNQSRQDFHDLQLCAAIRRRPEVAATALRSAGWSVQTP</sequence>
<evidence type="ECO:0000313" key="2">
    <source>
        <dbReference type="Proteomes" id="UP000677082"/>
    </source>
</evidence>
<reference evidence="1 2" key="1">
    <citation type="submission" date="2021-03" db="EMBL/GenBank/DDBJ databases">
        <title>Whole genome shotgun sequence of Actinoplanes toevensis NBRC 105298.</title>
        <authorList>
            <person name="Komaki H."/>
            <person name="Tamura T."/>
        </authorList>
    </citation>
    <scope>NUCLEOTIDE SEQUENCE [LARGE SCALE GENOMIC DNA]</scope>
    <source>
        <strain evidence="1 2">NBRC 105298</strain>
    </source>
</reference>
<organism evidence="1 2">
    <name type="scientific">Paractinoplanes toevensis</name>
    <dbReference type="NCBI Taxonomy" id="571911"/>
    <lineage>
        <taxon>Bacteria</taxon>
        <taxon>Bacillati</taxon>
        <taxon>Actinomycetota</taxon>
        <taxon>Actinomycetes</taxon>
        <taxon>Micromonosporales</taxon>
        <taxon>Micromonosporaceae</taxon>
        <taxon>Paractinoplanes</taxon>
    </lineage>
</organism>
<proteinExistence type="predicted"/>
<protein>
    <submittedName>
        <fullName evidence="1">Uncharacterized protein</fullName>
    </submittedName>
</protein>